<accession>A0AAN0JUS3</accession>
<keyword evidence="1" id="KW-0677">Repeat</keyword>
<organism evidence="4 5">
    <name type="scientific">Amphimedon queenslandica</name>
    <name type="common">Sponge</name>
    <dbReference type="NCBI Taxonomy" id="400682"/>
    <lineage>
        <taxon>Eukaryota</taxon>
        <taxon>Metazoa</taxon>
        <taxon>Porifera</taxon>
        <taxon>Demospongiae</taxon>
        <taxon>Heteroscleromorpha</taxon>
        <taxon>Haplosclerida</taxon>
        <taxon>Niphatidae</taxon>
        <taxon>Amphimedon</taxon>
    </lineage>
</organism>
<dbReference type="PROSITE" id="PS50017">
    <property type="entry name" value="DEATH_DOMAIN"/>
    <property type="match status" value="1"/>
</dbReference>
<dbReference type="RefSeq" id="XP_019860652.1">
    <property type="nucleotide sequence ID" value="XM_020005093.1"/>
</dbReference>
<dbReference type="CDD" id="cd01670">
    <property type="entry name" value="Death"/>
    <property type="match status" value="1"/>
</dbReference>
<dbReference type="Pfam" id="PF16095">
    <property type="entry name" value="COR-A"/>
    <property type="match status" value="1"/>
</dbReference>
<dbReference type="GeneID" id="109588984"/>
<dbReference type="AlphaFoldDB" id="A0AAN0JUS3"/>
<evidence type="ECO:0000313" key="5">
    <source>
        <dbReference type="Proteomes" id="UP000007879"/>
    </source>
</evidence>
<reference evidence="4" key="2">
    <citation type="submission" date="2024-06" db="UniProtKB">
        <authorList>
            <consortium name="EnsemblMetazoa"/>
        </authorList>
    </citation>
    <scope>IDENTIFICATION</scope>
</reference>
<dbReference type="GO" id="GO:0007165">
    <property type="term" value="P:signal transduction"/>
    <property type="evidence" value="ECO:0007669"/>
    <property type="project" value="InterPro"/>
</dbReference>
<dbReference type="Proteomes" id="UP000007879">
    <property type="component" value="Unassembled WGS sequence"/>
</dbReference>
<protein>
    <recommendedName>
        <fullName evidence="3">Death domain-containing protein</fullName>
    </recommendedName>
</protein>
<feature type="compositionally biased region" description="Basic and acidic residues" evidence="2">
    <location>
        <begin position="1"/>
        <end position="11"/>
    </location>
</feature>
<feature type="domain" description="Death" evidence="3">
    <location>
        <begin position="627"/>
        <end position="704"/>
    </location>
</feature>
<dbReference type="EnsemblMetazoa" id="XM_020005093.1">
    <property type="protein sequence ID" value="XP_019860652.1"/>
    <property type="gene ID" value="LOC109588984"/>
</dbReference>
<proteinExistence type="predicted"/>
<dbReference type="InterPro" id="IPR036388">
    <property type="entry name" value="WH-like_DNA-bd_sf"/>
</dbReference>
<feature type="compositionally biased region" description="Polar residues" evidence="2">
    <location>
        <begin position="22"/>
        <end position="38"/>
    </location>
</feature>
<evidence type="ECO:0000256" key="1">
    <source>
        <dbReference type="ARBA" id="ARBA00022737"/>
    </source>
</evidence>
<dbReference type="InterPro" id="IPR011029">
    <property type="entry name" value="DEATH-like_dom_sf"/>
</dbReference>
<name>A0AAN0JUS3_AMPQE</name>
<evidence type="ECO:0000259" key="3">
    <source>
        <dbReference type="PROSITE" id="PS50017"/>
    </source>
</evidence>
<dbReference type="SUPFAM" id="SSF47986">
    <property type="entry name" value="DEATH domain"/>
    <property type="match status" value="1"/>
</dbReference>
<dbReference type="Gene3D" id="1.10.10.10">
    <property type="entry name" value="Winged helix-like DNA-binding domain superfamily/Winged helix DNA-binding domain"/>
    <property type="match status" value="1"/>
</dbReference>
<feature type="region of interest" description="Disordered" evidence="2">
    <location>
        <begin position="1"/>
        <end position="55"/>
    </location>
</feature>
<dbReference type="Gene3D" id="1.10.533.10">
    <property type="entry name" value="Death Domain, Fas"/>
    <property type="match status" value="1"/>
</dbReference>
<evidence type="ECO:0000313" key="4">
    <source>
        <dbReference type="EnsemblMetazoa" id="XP_019860652.1"/>
    </source>
</evidence>
<evidence type="ECO:0000256" key="2">
    <source>
        <dbReference type="SAM" id="MobiDB-lite"/>
    </source>
</evidence>
<keyword evidence="5" id="KW-1185">Reference proteome</keyword>
<sequence>MNKPIENEPTRNEPINPMENIPTESSPIENKQTENKTMLKQPTKKKPAKNKPTTSELVKKMVQAFKKGESKKLSTNWVHFIDSGGQPAYRELLPLFTRAAALNIITIDLTKGLDEKCEFQYRIHQNTSPINTNLRYCNLNIIRSTISSGAMLQPVKFPYVSDMPKHSHYLILGTRKELVTEKKLKEINESLMEYKANKKVIPYNKDQGSIIFPVNTLLPAGSKEREEASIQLCTTISDFGVAMTITLPIQLFTFEISLQLEAANKKRSFLTKEEVIKLGVSLRLDKESDINEALQYLHNVTIILYYRDVDILKDLIFVDPKPILDVLSRLIAVTYVDHDKLQQIAKPPPSIDERSTLKNFGLFKKDILKIIGNEIFNRNFTSSHMIALLKHLHIIAEVGEEGDYFFPCALSSYEELNPPPTEIQPLLIAWEINDRGTTTLAIPQGLFPLTIVHLLEEKKIVEFSPKGKEYYRCHDAMSLCVYKEYYIDIINCYTHIEMYFYDCRKEFCHQICELVTKAIKKSSKDLNVNDDHIFAFKCSMDEQCYCIVKEDKSSTRCTQCRSHCKVLQGGDDSYRCWFNNPQLPSPGAEASLERPPTTRPTVQPTGLLDTSNLIDVIDVLGDHGYSGVSYYDLGLRLGLHPGTLDVIKEDNKGDVCSCLRECLKAWLEQRDSVKRKGGPTYEALIKALRKMKENAVADGIDRQTKNEMASLEVPL</sequence>
<reference evidence="5" key="1">
    <citation type="journal article" date="2010" name="Nature">
        <title>The Amphimedon queenslandica genome and the evolution of animal complexity.</title>
        <authorList>
            <person name="Srivastava M."/>
            <person name="Simakov O."/>
            <person name="Chapman J."/>
            <person name="Fahey B."/>
            <person name="Gauthier M.E."/>
            <person name="Mitros T."/>
            <person name="Richards G.S."/>
            <person name="Conaco C."/>
            <person name="Dacre M."/>
            <person name="Hellsten U."/>
            <person name="Larroux C."/>
            <person name="Putnam N.H."/>
            <person name="Stanke M."/>
            <person name="Adamska M."/>
            <person name="Darling A."/>
            <person name="Degnan S.M."/>
            <person name="Oakley T.H."/>
            <person name="Plachetzki D.C."/>
            <person name="Zhai Y."/>
            <person name="Adamski M."/>
            <person name="Calcino A."/>
            <person name="Cummins S.F."/>
            <person name="Goodstein D.M."/>
            <person name="Harris C."/>
            <person name="Jackson D.J."/>
            <person name="Leys S.P."/>
            <person name="Shu S."/>
            <person name="Woodcroft B.J."/>
            <person name="Vervoort M."/>
            <person name="Kosik K.S."/>
            <person name="Manning G."/>
            <person name="Degnan B.M."/>
            <person name="Rokhsar D.S."/>
        </authorList>
    </citation>
    <scope>NUCLEOTIDE SEQUENCE [LARGE SCALE GENOMIC DNA]</scope>
</reference>
<dbReference type="InterPro" id="IPR032171">
    <property type="entry name" value="COR-A"/>
</dbReference>
<dbReference type="InterPro" id="IPR000488">
    <property type="entry name" value="Death_dom"/>
</dbReference>
<dbReference type="KEGG" id="aqu:109588984"/>